<accession>A0AAD5MUC2</accession>
<comment type="caution">
    <text evidence="1">The sequence shown here is derived from an EMBL/GenBank/DDBJ whole genome shotgun (WGS) entry which is preliminary data.</text>
</comment>
<organism evidence="1 2">
    <name type="scientific">Parelaphostrongylus tenuis</name>
    <name type="common">Meningeal worm</name>
    <dbReference type="NCBI Taxonomy" id="148309"/>
    <lineage>
        <taxon>Eukaryota</taxon>
        <taxon>Metazoa</taxon>
        <taxon>Ecdysozoa</taxon>
        <taxon>Nematoda</taxon>
        <taxon>Chromadorea</taxon>
        <taxon>Rhabditida</taxon>
        <taxon>Rhabditina</taxon>
        <taxon>Rhabditomorpha</taxon>
        <taxon>Strongyloidea</taxon>
        <taxon>Metastrongylidae</taxon>
        <taxon>Parelaphostrongylus</taxon>
    </lineage>
</organism>
<dbReference type="AlphaFoldDB" id="A0AAD5MUC2"/>
<evidence type="ECO:0000313" key="1">
    <source>
        <dbReference type="EMBL" id="KAJ1355671.1"/>
    </source>
</evidence>
<protein>
    <submittedName>
        <fullName evidence="1">Uncharacterized protein</fullName>
    </submittedName>
</protein>
<name>A0AAD5MUC2_PARTN</name>
<dbReference type="Proteomes" id="UP001196413">
    <property type="component" value="Unassembled WGS sequence"/>
</dbReference>
<sequence length="81" mass="9177">MDGLKQTFGAFQPHVSEGTSGKLYRSVREKLIEKSNFSYRDIFVTPKTALRYPNQWLSSGQRGTPAQRPSRFAPEAMLIIS</sequence>
<proteinExistence type="predicted"/>
<dbReference type="EMBL" id="JAHQIW010002547">
    <property type="protein sequence ID" value="KAJ1355671.1"/>
    <property type="molecule type" value="Genomic_DNA"/>
</dbReference>
<gene>
    <name evidence="1" type="ORF">KIN20_013165</name>
</gene>
<keyword evidence="2" id="KW-1185">Reference proteome</keyword>
<reference evidence="1" key="1">
    <citation type="submission" date="2021-06" db="EMBL/GenBank/DDBJ databases">
        <title>Parelaphostrongylus tenuis whole genome reference sequence.</title>
        <authorList>
            <person name="Garwood T.J."/>
            <person name="Larsen P.A."/>
            <person name="Fountain-Jones N.M."/>
            <person name="Garbe J.R."/>
            <person name="Macchietto M.G."/>
            <person name="Kania S.A."/>
            <person name="Gerhold R.W."/>
            <person name="Richards J.E."/>
            <person name="Wolf T.M."/>
        </authorList>
    </citation>
    <scope>NUCLEOTIDE SEQUENCE</scope>
    <source>
        <strain evidence="1">MNPRO001-30</strain>
        <tissue evidence="1">Meninges</tissue>
    </source>
</reference>
<evidence type="ECO:0000313" key="2">
    <source>
        <dbReference type="Proteomes" id="UP001196413"/>
    </source>
</evidence>